<dbReference type="InterPro" id="IPR018912">
    <property type="entry name" value="DUF2478"/>
</dbReference>
<evidence type="ECO:0000313" key="1">
    <source>
        <dbReference type="EMBL" id="MDX8528293.1"/>
    </source>
</evidence>
<gene>
    <name evidence="1" type="ORF">RFM68_27835</name>
</gene>
<proteinExistence type="predicted"/>
<accession>A0ABU4ZSC6</accession>
<sequence>MQRDCPITAIVYSNGSEFEAFLREIAAIMAEREMRLAGLVQLSEPKPDRVKCDMHLRDLATGKLHGIFDDRGGHARGCVLNTDRLLRACEAAGAELSGKTDLLVLCKFGKTEVEGGGFRPLIAKALDLSVPVLIGVPVINLAPFREFAADLAREIELPRLPSDRFAALDRLLDRSATARGPYQSQDGRMAGAEVA</sequence>
<protein>
    <submittedName>
        <fullName evidence="1">DUF2478 domain-containing protein</fullName>
    </submittedName>
</protein>
<comment type="caution">
    <text evidence="1">The sequence shown here is derived from an EMBL/GenBank/DDBJ whole genome shotgun (WGS) entry which is preliminary data.</text>
</comment>
<name>A0ABU4ZSC6_9HYPH</name>
<organism evidence="1 2">
    <name type="scientific">Mesorhizobium montanum</name>
    <dbReference type="NCBI Taxonomy" id="3072323"/>
    <lineage>
        <taxon>Bacteria</taxon>
        <taxon>Pseudomonadati</taxon>
        <taxon>Pseudomonadota</taxon>
        <taxon>Alphaproteobacteria</taxon>
        <taxon>Hyphomicrobiales</taxon>
        <taxon>Phyllobacteriaceae</taxon>
        <taxon>Mesorhizobium</taxon>
    </lineage>
</organism>
<dbReference type="EMBL" id="JAVIJF010000025">
    <property type="protein sequence ID" value="MDX8528293.1"/>
    <property type="molecule type" value="Genomic_DNA"/>
</dbReference>
<reference evidence="1 2" key="1">
    <citation type="submission" date="2023-08" db="EMBL/GenBank/DDBJ databases">
        <title>Implementing the SeqCode for naming new Mesorhizobium species isolated from Vachellia karroo root nodules.</title>
        <authorList>
            <person name="Van Lill M."/>
        </authorList>
    </citation>
    <scope>NUCLEOTIDE SEQUENCE [LARGE SCALE GENOMIC DNA]</scope>
    <source>
        <strain evidence="1 2">MSK 1335</strain>
    </source>
</reference>
<dbReference type="Pfam" id="PF10649">
    <property type="entry name" value="DUF2478"/>
    <property type="match status" value="1"/>
</dbReference>
<evidence type="ECO:0000313" key="2">
    <source>
        <dbReference type="Proteomes" id="UP001276840"/>
    </source>
</evidence>
<dbReference type="RefSeq" id="WP_320236226.1">
    <property type="nucleotide sequence ID" value="NZ_JAVIJF010000025.1"/>
</dbReference>
<keyword evidence="2" id="KW-1185">Reference proteome</keyword>
<dbReference type="Proteomes" id="UP001276840">
    <property type="component" value="Unassembled WGS sequence"/>
</dbReference>